<feature type="compositionally biased region" description="Gly residues" evidence="7">
    <location>
        <begin position="243"/>
        <end position="252"/>
    </location>
</feature>
<accession>A0A7R9W3P0</accession>
<organism evidence="8">
    <name type="scientific">Pseudictyota dubia</name>
    <dbReference type="NCBI Taxonomy" id="2749911"/>
    <lineage>
        <taxon>Eukaryota</taxon>
        <taxon>Sar</taxon>
        <taxon>Stramenopiles</taxon>
        <taxon>Ochrophyta</taxon>
        <taxon>Bacillariophyta</taxon>
        <taxon>Mediophyceae</taxon>
        <taxon>Biddulphiophycidae</taxon>
        <taxon>Eupodiscales</taxon>
        <taxon>Odontellaceae</taxon>
        <taxon>Pseudictyota</taxon>
    </lineage>
</organism>
<feature type="compositionally biased region" description="Basic and acidic residues" evidence="7">
    <location>
        <begin position="265"/>
        <end position="301"/>
    </location>
</feature>
<feature type="compositionally biased region" description="Basic and acidic residues" evidence="7">
    <location>
        <begin position="1"/>
        <end position="12"/>
    </location>
</feature>
<dbReference type="AlphaFoldDB" id="A0A7R9W3P0"/>
<dbReference type="GO" id="GO:0005886">
    <property type="term" value="C:plasma membrane"/>
    <property type="evidence" value="ECO:0007669"/>
    <property type="project" value="UniProtKB-SubCell"/>
</dbReference>
<proteinExistence type="predicted"/>
<dbReference type="InterPro" id="IPR003591">
    <property type="entry name" value="Leu-rich_rpt_typical-subtyp"/>
</dbReference>
<dbReference type="PANTHER" id="PTHR48010">
    <property type="entry name" value="OS05G0588300 PROTEIN"/>
    <property type="match status" value="1"/>
</dbReference>
<dbReference type="FunFam" id="3.80.10.10:FF:000299">
    <property type="entry name" value="Piriformospora indica-insensitive protein 2"/>
    <property type="match status" value="1"/>
</dbReference>
<feature type="region of interest" description="Disordered" evidence="7">
    <location>
        <begin position="141"/>
        <end position="460"/>
    </location>
</feature>
<dbReference type="InterPro" id="IPR032675">
    <property type="entry name" value="LRR_dom_sf"/>
</dbReference>
<feature type="region of interest" description="Disordered" evidence="7">
    <location>
        <begin position="513"/>
        <end position="551"/>
    </location>
</feature>
<evidence type="ECO:0000256" key="3">
    <source>
        <dbReference type="ARBA" id="ARBA00022614"/>
    </source>
</evidence>
<dbReference type="SUPFAM" id="SSF52058">
    <property type="entry name" value="L domain-like"/>
    <property type="match status" value="1"/>
</dbReference>
<keyword evidence="3" id="KW-0433">Leucine-rich repeat</keyword>
<comment type="subcellular location">
    <subcellularLocation>
        <location evidence="1">Cell membrane</location>
    </subcellularLocation>
</comment>
<reference evidence="8" key="1">
    <citation type="submission" date="2021-01" db="EMBL/GenBank/DDBJ databases">
        <authorList>
            <person name="Corre E."/>
            <person name="Pelletier E."/>
            <person name="Niang G."/>
            <person name="Scheremetjew M."/>
            <person name="Finn R."/>
            <person name="Kale V."/>
            <person name="Holt S."/>
            <person name="Cochrane G."/>
            <person name="Meng A."/>
            <person name="Brown T."/>
            <person name="Cohen L."/>
        </authorList>
    </citation>
    <scope>NUCLEOTIDE SEQUENCE</scope>
    <source>
        <strain evidence="8">CCMP147</strain>
    </source>
</reference>
<evidence type="ECO:0000256" key="5">
    <source>
        <dbReference type="ARBA" id="ARBA00022737"/>
    </source>
</evidence>
<feature type="region of interest" description="Disordered" evidence="7">
    <location>
        <begin position="1"/>
        <end position="86"/>
    </location>
</feature>
<evidence type="ECO:0000256" key="1">
    <source>
        <dbReference type="ARBA" id="ARBA00004236"/>
    </source>
</evidence>
<protein>
    <recommendedName>
        <fullName evidence="9">Leucine-rich repeat-containing N-terminal plant-type domain-containing protein</fullName>
    </recommendedName>
</protein>
<dbReference type="InterPro" id="IPR050994">
    <property type="entry name" value="At_inactive_RLKs"/>
</dbReference>
<dbReference type="Gene3D" id="3.80.10.10">
    <property type="entry name" value="Ribonuclease Inhibitor"/>
    <property type="match status" value="2"/>
</dbReference>
<dbReference type="SMART" id="SM00369">
    <property type="entry name" value="LRR_TYP"/>
    <property type="match status" value="4"/>
</dbReference>
<feature type="compositionally biased region" description="Acidic residues" evidence="7">
    <location>
        <begin position="254"/>
        <end position="264"/>
    </location>
</feature>
<evidence type="ECO:0000313" key="8">
    <source>
        <dbReference type="EMBL" id="CAD8312747.1"/>
    </source>
</evidence>
<keyword evidence="2" id="KW-1003">Cell membrane</keyword>
<name>A0A7R9W3P0_9STRA</name>
<evidence type="ECO:0000256" key="4">
    <source>
        <dbReference type="ARBA" id="ARBA00022729"/>
    </source>
</evidence>
<keyword evidence="5" id="KW-0677">Repeat</keyword>
<evidence type="ECO:0000256" key="6">
    <source>
        <dbReference type="ARBA" id="ARBA00023136"/>
    </source>
</evidence>
<evidence type="ECO:0000256" key="7">
    <source>
        <dbReference type="SAM" id="MobiDB-lite"/>
    </source>
</evidence>
<keyword evidence="4" id="KW-0732">Signal</keyword>
<evidence type="ECO:0000256" key="2">
    <source>
        <dbReference type="ARBA" id="ARBA00022475"/>
    </source>
</evidence>
<dbReference type="PANTHER" id="PTHR48010:SF58">
    <property type="entry name" value="RECEPTOR PROTEIN KINASE-LIKE PROTEIN ZAR1"/>
    <property type="match status" value="1"/>
</dbReference>
<evidence type="ECO:0008006" key="9">
    <source>
        <dbReference type="Google" id="ProtNLM"/>
    </source>
</evidence>
<keyword evidence="6" id="KW-0472">Membrane</keyword>
<sequence>MDSTSEDGKNGDIVDEAQGTPTAAVETALARKMTPNSSPSEAGRGGDVVSPDRVASVNAEEIQMQRAHERQQMQARRWRQEQGQRISAATVARGIARGVDTKLSASDMKDLYDAGVGIVDHGGDDDMSVDAIRVEGSASTLSLVPPPSLVTGFKVEEAEAEEESACSGDQGAPSDKDSSTLETTLRSTVCEMVATSSSDGGPIDKQSGALLAPPGHAGTSCEARKPKKGNSNKMAFSPAPGNGVQGRMGGGELSSEEEKEEESVLDAKRRWADRRPGESKGRQDERSNVDLSRLPKDRKVPEVVPVDDGMPGQSAAAQDEGPDVARPEKVPATIPDGEASFATFSENGGASHLPSPAGEIARPETVSATAPSGRIFERSMTGNGRVLASTGDADRGGTTDGSGEDLTTPGAVAVRGLEEESAAPSSTSSSRDESTPRIFEGTLVDPRNERKSERVSDGVRERVYEGTPVPSVKAADGTHRGLLKHLLTFFGLLCIVAAIVALAVTLSGQQSTTESGAYTQNSFPTTSTAPSVSDLPSCTPSSIPTNQPSSHPSLDDVLILNHLENVFGNRVHGESSPYANATEWILSEDSTGPANRMSEFLTQRYVLALLYYSTNGKNWRAKRFLTPDHHCSWYRIGCNNDESVHSIRMWDNNLEGTLPSELALIQSLRILDFTRNNIEGTIPSEIGRLTQLRELHLTSDVIIFDGGYREPQGRLSGSLPSSIGNLSRLEVLALSGNEDLGGTLPEEFYRLESLVAFYADSTSFSGVFSQLIDGINDHLIHLEVFFIRGNEFTGRIPTSIGIMKSLEILHVSDNELTGTLPEELYGMESLTYLDLSFNALNGSISPLIGRLSNLEDLYIDGNSFDGTIPATIGNITSLAHLLVGGNDLSGPLPDELYELESLTLLDLNNNALTGTISSRVGQLNNLEGFSIYNNLFSGTIPAELAEIDTIKLISVFWNDFTGTLSGAFCELDELEWFRADCGPTNRTGPPAVECECCTVCCDTAQRYDYWDTCEYVG</sequence>
<dbReference type="Pfam" id="PF00560">
    <property type="entry name" value="LRR_1"/>
    <property type="match status" value="2"/>
</dbReference>
<feature type="compositionally biased region" description="Basic and acidic residues" evidence="7">
    <location>
        <begin position="446"/>
        <end position="460"/>
    </location>
</feature>
<dbReference type="InterPro" id="IPR001611">
    <property type="entry name" value="Leu-rich_rpt"/>
</dbReference>
<dbReference type="Pfam" id="PF13855">
    <property type="entry name" value="LRR_8"/>
    <property type="match status" value="1"/>
</dbReference>
<gene>
    <name evidence="8" type="ORF">TDUB1175_LOCUS11536</name>
</gene>
<dbReference type="EMBL" id="HBED01023182">
    <property type="protein sequence ID" value="CAD8312747.1"/>
    <property type="molecule type" value="Transcribed_RNA"/>
</dbReference>